<name>A0ACB8DV50_DERSI</name>
<sequence>MLVQTLLRIWDCFLLEGPKVLFRFSLAILKMHEEVLLTKQDTVSIMRQLKAIARLCYDVDTLIKATDGSCYGDNALIIESAAACDSETIWVCHASSNLTRLSRVNCEDSVMYRLKIEIEARVICMHALGHDVMLLGTLSHFVHAYSTRTREMKWEAQLNESVLSLCSYEEDDQCQVFAGLADGTMAVIENFSVHVAKPDVLYIHIGSSPVTCLKLVDKRLWCATGNRIIILSARTLDTVDQFQVSPSSLDYISLLQPCSAEDPAADHCVWLALRGSSVLQLWDAQALTCKMLYDVRDDRYPRSTRQQEEDNELNPARVTALLSLPGSVLVGTAQGFLIIYHLPAPSPTMDDRVAAQESEVRARNDSGYVTSTHKNVTKSADATLTAYKSDDGVNDTSGSQHSFRTVISKSTSCLSSSPRNTSEEESSPGSKRRNVTKMNGLKEDVDATQEEAGVETTHGNLDGRRDKEATRDIRQGKGNSSRSSTGFAKDIESSGESHLNDGEGKKRNGSLVEGQLCLASSPGRKICRRIMDPSEISICPVTEVCKEDSRKWSLRTADSCVSMIELAAPLRKQSSWSSTNTTLSHVLKRHNASVDCLPAWLSRDTLSSSLTSDSYDFDDFFVQYADDGVSTLAGQDSHVIPASACFANEEAQRLLERLTVPTVYLTLGSQEERSSTCSFWTENDDGAETSTTHDATTSEWPEGPSYDGNQPSSDLGSNISFSSMDPQYAYEMLVQEKIKISDKAIRCLVELRRKGGSIVISGAGCYGDDESVLKWTEEGEEKLWTNDPVIEVCPYTNTIKPSPYTRSRLPRKVSVAQTNGQARTVDGGAVSMTNGPCGGGLMHRGRSRPLLEAPKATSSMGARLARMQSMFVKSIEKS</sequence>
<evidence type="ECO:0000313" key="2">
    <source>
        <dbReference type="Proteomes" id="UP000821865"/>
    </source>
</evidence>
<dbReference type="Proteomes" id="UP000821865">
    <property type="component" value="Chromosome 1"/>
</dbReference>
<accession>A0ACB8DV50</accession>
<protein>
    <submittedName>
        <fullName evidence="1">Uncharacterized protein</fullName>
    </submittedName>
</protein>
<keyword evidence="2" id="KW-1185">Reference proteome</keyword>
<reference evidence="1" key="1">
    <citation type="submission" date="2020-05" db="EMBL/GenBank/DDBJ databases">
        <title>Large-scale comparative analyses of tick genomes elucidate their genetic diversity and vector capacities.</title>
        <authorList>
            <person name="Jia N."/>
            <person name="Wang J."/>
            <person name="Shi W."/>
            <person name="Du L."/>
            <person name="Sun Y."/>
            <person name="Zhan W."/>
            <person name="Jiang J."/>
            <person name="Wang Q."/>
            <person name="Zhang B."/>
            <person name="Ji P."/>
            <person name="Sakyi L.B."/>
            <person name="Cui X."/>
            <person name="Yuan T."/>
            <person name="Jiang B."/>
            <person name="Yang W."/>
            <person name="Lam T.T.-Y."/>
            <person name="Chang Q."/>
            <person name="Ding S."/>
            <person name="Wang X."/>
            <person name="Zhu J."/>
            <person name="Ruan X."/>
            <person name="Zhao L."/>
            <person name="Wei J."/>
            <person name="Que T."/>
            <person name="Du C."/>
            <person name="Cheng J."/>
            <person name="Dai P."/>
            <person name="Han X."/>
            <person name="Huang E."/>
            <person name="Gao Y."/>
            <person name="Liu J."/>
            <person name="Shao H."/>
            <person name="Ye R."/>
            <person name="Li L."/>
            <person name="Wei W."/>
            <person name="Wang X."/>
            <person name="Wang C."/>
            <person name="Yang T."/>
            <person name="Huo Q."/>
            <person name="Li W."/>
            <person name="Guo W."/>
            <person name="Chen H."/>
            <person name="Zhou L."/>
            <person name="Ni X."/>
            <person name="Tian J."/>
            <person name="Zhou Y."/>
            <person name="Sheng Y."/>
            <person name="Liu T."/>
            <person name="Pan Y."/>
            <person name="Xia L."/>
            <person name="Li J."/>
            <person name="Zhao F."/>
            <person name="Cao W."/>
        </authorList>
    </citation>
    <scope>NUCLEOTIDE SEQUENCE</scope>
    <source>
        <strain evidence="1">Dsil-2018</strain>
    </source>
</reference>
<evidence type="ECO:0000313" key="1">
    <source>
        <dbReference type="EMBL" id="KAH7978307.1"/>
    </source>
</evidence>
<comment type="caution">
    <text evidence="1">The sequence shown here is derived from an EMBL/GenBank/DDBJ whole genome shotgun (WGS) entry which is preliminary data.</text>
</comment>
<organism evidence="1 2">
    <name type="scientific">Dermacentor silvarum</name>
    <name type="common">Tick</name>
    <dbReference type="NCBI Taxonomy" id="543639"/>
    <lineage>
        <taxon>Eukaryota</taxon>
        <taxon>Metazoa</taxon>
        <taxon>Ecdysozoa</taxon>
        <taxon>Arthropoda</taxon>
        <taxon>Chelicerata</taxon>
        <taxon>Arachnida</taxon>
        <taxon>Acari</taxon>
        <taxon>Parasitiformes</taxon>
        <taxon>Ixodida</taxon>
        <taxon>Ixodoidea</taxon>
        <taxon>Ixodidae</taxon>
        <taxon>Rhipicephalinae</taxon>
        <taxon>Dermacentor</taxon>
    </lineage>
</organism>
<gene>
    <name evidence="1" type="ORF">HPB49_005145</name>
</gene>
<proteinExistence type="predicted"/>
<dbReference type="EMBL" id="CM023470">
    <property type="protein sequence ID" value="KAH7978307.1"/>
    <property type="molecule type" value="Genomic_DNA"/>
</dbReference>